<proteinExistence type="predicted"/>
<dbReference type="EMBL" id="FOBI01000012">
    <property type="protein sequence ID" value="SEL50707.1"/>
    <property type="molecule type" value="Genomic_DNA"/>
</dbReference>
<reference evidence="2" key="1">
    <citation type="submission" date="2016-10" db="EMBL/GenBank/DDBJ databases">
        <authorList>
            <person name="Varghese N."/>
            <person name="Submissions S."/>
        </authorList>
    </citation>
    <scope>NUCLEOTIDE SEQUENCE [LARGE SCALE GENOMIC DNA]</scope>
    <source>
        <strain evidence="2">CGMCC 1.9127</strain>
    </source>
</reference>
<evidence type="ECO:0008006" key="3">
    <source>
        <dbReference type="Google" id="ProtNLM"/>
    </source>
</evidence>
<accession>A0A1H7QTS5</accession>
<dbReference type="Proteomes" id="UP000199297">
    <property type="component" value="Unassembled WGS sequence"/>
</dbReference>
<evidence type="ECO:0000313" key="1">
    <source>
        <dbReference type="EMBL" id="SEL50707.1"/>
    </source>
</evidence>
<organism evidence="1 2">
    <name type="scientific">Colwellia chukchiensis</name>
    <dbReference type="NCBI Taxonomy" id="641665"/>
    <lineage>
        <taxon>Bacteria</taxon>
        <taxon>Pseudomonadati</taxon>
        <taxon>Pseudomonadota</taxon>
        <taxon>Gammaproteobacteria</taxon>
        <taxon>Alteromonadales</taxon>
        <taxon>Colwelliaceae</taxon>
        <taxon>Colwellia</taxon>
    </lineage>
</organism>
<gene>
    <name evidence="1" type="ORF">SAMN05216262_11282</name>
</gene>
<dbReference type="RefSeq" id="WP_085285501.1">
    <property type="nucleotide sequence ID" value="NZ_FOBI01000012.1"/>
</dbReference>
<name>A0A1H7QTS5_9GAMM</name>
<keyword evidence="2" id="KW-1185">Reference proteome</keyword>
<dbReference type="AlphaFoldDB" id="A0A1H7QTS5"/>
<dbReference type="OrthoDB" id="5587008at2"/>
<protein>
    <recommendedName>
        <fullName evidence="3">DUF4340 domain-containing protein</fullName>
    </recommendedName>
</protein>
<dbReference type="STRING" id="641665.GCA_002104455_01122"/>
<evidence type="ECO:0000313" key="2">
    <source>
        <dbReference type="Proteomes" id="UP000199297"/>
    </source>
</evidence>
<sequence>MKLSKTGWNNVIIFAVMAFILLINATNKQGSPFADSAAQGAQQSTTLVAEQQLIVALTIDNVITIERVGRHWRASPEKISGQALTQMMRSWQHSTGELMTSAPMLDRQLSLDVQLEFAEQAQAVQLNFYATEQALIMFNQSTQQWQMMPLAMYGQLFPSEIFAN</sequence>